<evidence type="ECO:0000313" key="3">
    <source>
        <dbReference type="Proteomes" id="UP000275078"/>
    </source>
</evidence>
<dbReference type="InterPro" id="IPR056041">
    <property type="entry name" value="DUF7624"/>
</dbReference>
<organism evidence="2 3">
    <name type="scientific">Ascobolus immersus RN42</name>
    <dbReference type="NCBI Taxonomy" id="1160509"/>
    <lineage>
        <taxon>Eukaryota</taxon>
        <taxon>Fungi</taxon>
        <taxon>Dikarya</taxon>
        <taxon>Ascomycota</taxon>
        <taxon>Pezizomycotina</taxon>
        <taxon>Pezizomycetes</taxon>
        <taxon>Pezizales</taxon>
        <taxon>Ascobolaceae</taxon>
        <taxon>Ascobolus</taxon>
    </lineage>
</organism>
<dbReference type="Proteomes" id="UP000275078">
    <property type="component" value="Unassembled WGS sequence"/>
</dbReference>
<keyword evidence="3" id="KW-1185">Reference proteome</keyword>
<dbReference type="Pfam" id="PF24616">
    <property type="entry name" value="DUF7624"/>
    <property type="match status" value="1"/>
</dbReference>
<protein>
    <recommendedName>
        <fullName evidence="1">DUF7624 domain-containing protein</fullName>
    </recommendedName>
</protein>
<evidence type="ECO:0000259" key="1">
    <source>
        <dbReference type="Pfam" id="PF24616"/>
    </source>
</evidence>
<sequence length="333" mass="36985">MYVRTVESYFLLDNFREYFSAYANTVETEHLSYRKYGAKLILSTWELCKALALEGSIDDLVIDRITNVAFELKKIAVPYSLHTSWNFASAYNLARNMDDEAVRIVTESRSLFPSRNEDFLDERNDAGYGTCGMLQVDAQPAHLDRKTGEGIAPVFDLSRLQNSMIASTSPDDHSKVTCAGSAVGSIGNAATSHMDEKAPIYAIYLRILILACLKKHSPGNLAVQPPINIIRNTAYRLPRDILGRSGSSQDAAIQFRNAILDPNNLLSRGDKVLMEASVSDLAKAVLWKCKEGRWQWLKEVFRDVVGLDAGQIPISVSDTEALEDTIGSRKISL</sequence>
<dbReference type="EMBL" id="ML119657">
    <property type="protein sequence ID" value="RPA84744.1"/>
    <property type="molecule type" value="Genomic_DNA"/>
</dbReference>
<reference evidence="2 3" key="1">
    <citation type="journal article" date="2018" name="Nat. Ecol. Evol.">
        <title>Pezizomycetes genomes reveal the molecular basis of ectomycorrhizal truffle lifestyle.</title>
        <authorList>
            <person name="Murat C."/>
            <person name="Payen T."/>
            <person name="Noel B."/>
            <person name="Kuo A."/>
            <person name="Morin E."/>
            <person name="Chen J."/>
            <person name="Kohler A."/>
            <person name="Krizsan K."/>
            <person name="Balestrini R."/>
            <person name="Da Silva C."/>
            <person name="Montanini B."/>
            <person name="Hainaut M."/>
            <person name="Levati E."/>
            <person name="Barry K.W."/>
            <person name="Belfiori B."/>
            <person name="Cichocki N."/>
            <person name="Clum A."/>
            <person name="Dockter R.B."/>
            <person name="Fauchery L."/>
            <person name="Guy J."/>
            <person name="Iotti M."/>
            <person name="Le Tacon F."/>
            <person name="Lindquist E.A."/>
            <person name="Lipzen A."/>
            <person name="Malagnac F."/>
            <person name="Mello A."/>
            <person name="Molinier V."/>
            <person name="Miyauchi S."/>
            <person name="Poulain J."/>
            <person name="Riccioni C."/>
            <person name="Rubini A."/>
            <person name="Sitrit Y."/>
            <person name="Splivallo R."/>
            <person name="Traeger S."/>
            <person name="Wang M."/>
            <person name="Zifcakova L."/>
            <person name="Wipf D."/>
            <person name="Zambonelli A."/>
            <person name="Paolocci F."/>
            <person name="Nowrousian M."/>
            <person name="Ottonello S."/>
            <person name="Baldrian P."/>
            <person name="Spatafora J.W."/>
            <person name="Henrissat B."/>
            <person name="Nagy L.G."/>
            <person name="Aury J.M."/>
            <person name="Wincker P."/>
            <person name="Grigoriev I.V."/>
            <person name="Bonfante P."/>
            <person name="Martin F.M."/>
        </authorList>
    </citation>
    <scope>NUCLEOTIDE SEQUENCE [LARGE SCALE GENOMIC DNA]</scope>
    <source>
        <strain evidence="2 3">RN42</strain>
    </source>
</reference>
<feature type="non-terminal residue" evidence="2">
    <location>
        <position position="333"/>
    </location>
</feature>
<dbReference type="OrthoDB" id="5390741at2759"/>
<feature type="domain" description="DUF7624" evidence="1">
    <location>
        <begin position="236"/>
        <end position="308"/>
    </location>
</feature>
<accession>A0A3N4ISZ8</accession>
<dbReference type="AlphaFoldDB" id="A0A3N4ISZ8"/>
<proteinExistence type="predicted"/>
<gene>
    <name evidence="2" type="ORF">BJ508DRAFT_412494</name>
</gene>
<name>A0A3N4ISZ8_ASCIM</name>
<evidence type="ECO:0000313" key="2">
    <source>
        <dbReference type="EMBL" id="RPA84744.1"/>
    </source>
</evidence>